<dbReference type="EMBL" id="JAKELL010000001">
    <property type="protein sequence ID" value="KAH9001367.1"/>
    <property type="molecule type" value="Genomic_DNA"/>
</dbReference>
<evidence type="ECO:0000256" key="1">
    <source>
        <dbReference type="SAM" id="Coils"/>
    </source>
</evidence>
<dbReference type="SUPFAM" id="SSF63491">
    <property type="entry name" value="BAG domain"/>
    <property type="match status" value="1"/>
</dbReference>
<feature type="region of interest" description="Disordered" evidence="2">
    <location>
        <begin position="197"/>
        <end position="227"/>
    </location>
</feature>
<sequence length="585" mass="62257">MHFYNPSPLSLGYIPRVSHRPALVYTYLGDESSSALTSEGLGYPAFSHTSTPRLGAETRYRRAVHGLQTAEEELEAHLTLKRSRQAVFLCEQAARRERVLAIQAEVDRIERARALQAQLAEEYEWYQRAPQAQVALDQRPLLLHAFADTNPRDLFAPGLPFARERPTDSGPSRHPVLHDNEVLTLEGLLKLFAGIRPQPHSPLQQSSPPAPSQHHPAEPQPSEKQDAATDAFNAVLEFIHGLAAHACDSANGSETIPEAAPVDEKGKAKAEPAAGHAAGPTLLQTLLGAHTQGPSDQESKDIELAIKLSLEDRDAADAKKASAAKASQSSLGASSSRVKLDGAVPSSQTPSSTSDTTSATSQPIAGPVPQPVSPLTAIRAVRHQLSTLESTFKFPVDLDFDHSVLAISPNNAPLRAHENTLNGLLEHLDAIESDGDEEVRNTRRGVVREVEKALEDLERRVSEKAFELRVIKDAEAKVYDGEALAAQDAVPADAASVAKGAKPTGAEPPATVFPSDGDADVDLAISEEYFPSPTAVESPKPAVAQTAGKDVSSLDPDETTPILEDSSDSAAAIAATPVSASLASS</sequence>
<gene>
    <name evidence="4" type="ORF">EDB92DRAFT_51727</name>
</gene>
<comment type="caution">
    <text evidence="4">The sequence shown here is derived from an EMBL/GenBank/DDBJ whole genome shotgun (WGS) entry which is preliminary data.</text>
</comment>
<dbReference type="InterPro" id="IPR003103">
    <property type="entry name" value="BAG_domain"/>
</dbReference>
<keyword evidence="5" id="KW-1185">Reference proteome</keyword>
<dbReference type="Gene3D" id="1.20.58.120">
    <property type="entry name" value="BAG domain"/>
    <property type="match status" value="1"/>
</dbReference>
<dbReference type="InterPro" id="IPR036533">
    <property type="entry name" value="BAG_dom_sf"/>
</dbReference>
<feature type="region of interest" description="Disordered" evidence="2">
    <location>
        <begin position="321"/>
        <end position="371"/>
    </location>
</feature>
<organism evidence="4 5">
    <name type="scientific">Lactarius akahatsu</name>
    <dbReference type="NCBI Taxonomy" id="416441"/>
    <lineage>
        <taxon>Eukaryota</taxon>
        <taxon>Fungi</taxon>
        <taxon>Dikarya</taxon>
        <taxon>Basidiomycota</taxon>
        <taxon>Agaricomycotina</taxon>
        <taxon>Agaricomycetes</taxon>
        <taxon>Russulales</taxon>
        <taxon>Russulaceae</taxon>
        <taxon>Lactarius</taxon>
    </lineage>
</organism>
<feature type="region of interest" description="Disordered" evidence="2">
    <location>
        <begin position="157"/>
        <end position="176"/>
    </location>
</feature>
<evidence type="ECO:0000313" key="4">
    <source>
        <dbReference type="EMBL" id="KAH9001367.1"/>
    </source>
</evidence>
<reference evidence="4" key="1">
    <citation type="submission" date="2022-01" db="EMBL/GenBank/DDBJ databases">
        <title>Comparative genomics reveals a dynamic genome evolution in the ectomycorrhizal milk-cap (Lactarius) mushrooms.</title>
        <authorList>
            <consortium name="DOE Joint Genome Institute"/>
            <person name="Lebreton A."/>
            <person name="Tang N."/>
            <person name="Kuo A."/>
            <person name="LaButti K."/>
            <person name="Drula E."/>
            <person name="Barry K."/>
            <person name="Clum A."/>
            <person name="Lipzen A."/>
            <person name="Mousain D."/>
            <person name="Ng V."/>
            <person name="Wang R."/>
            <person name="Wang X."/>
            <person name="Dai Y."/>
            <person name="Henrissat B."/>
            <person name="Grigoriev I.V."/>
            <person name="Guerin-Laguette A."/>
            <person name="Yu F."/>
            <person name="Martin F.M."/>
        </authorList>
    </citation>
    <scope>NUCLEOTIDE SEQUENCE</scope>
    <source>
        <strain evidence="4">QP</strain>
    </source>
</reference>
<keyword evidence="1" id="KW-0175">Coiled coil</keyword>
<feature type="compositionally biased region" description="Low complexity" evidence="2">
    <location>
        <begin position="197"/>
        <end position="207"/>
    </location>
</feature>
<evidence type="ECO:0000313" key="5">
    <source>
        <dbReference type="Proteomes" id="UP001201163"/>
    </source>
</evidence>
<evidence type="ECO:0000259" key="3">
    <source>
        <dbReference type="Pfam" id="PF02179"/>
    </source>
</evidence>
<feature type="compositionally biased region" description="Low complexity" evidence="2">
    <location>
        <begin position="321"/>
        <end position="336"/>
    </location>
</feature>
<dbReference type="Proteomes" id="UP001201163">
    <property type="component" value="Unassembled WGS sequence"/>
</dbReference>
<feature type="coiled-coil region" evidence="1">
    <location>
        <begin position="414"/>
        <end position="467"/>
    </location>
</feature>
<feature type="compositionally biased region" description="Basic and acidic residues" evidence="2">
    <location>
        <begin position="215"/>
        <end position="227"/>
    </location>
</feature>
<dbReference type="Pfam" id="PF02179">
    <property type="entry name" value="BAG"/>
    <property type="match status" value="1"/>
</dbReference>
<name>A0AAD4LRS1_9AGAM</name>
<protein>
    <recommendedName>
        <fullName evidence="3">BAG domain-containing protein</fullName>
    </recommendedName>
</protein>
<evidence type="ECO:0000256" key="2">
    <source>
        <dbReference type="SAM" id="MobiDB-lite"/>
    </source>
</evidence>
<accession>A0AAD4LRS1</accession>
<proteinExistence type="predicted"/>
<feature type="domain" description="BAG" evidence="3">
    <location>
        <begin position="418"/>
        <end position="459"/>
    </location>
</feature>
<feature type="compositionally biased region" description="Low complexity" evidence="2">
    <location>
        <begin position="345"/>
        <end position="363"/>
    </location>
</feature>
<feature type="region of interest" description="Disordered" evidence="2">
    <location>
        <begin position="532"/>
        <end position="568"/>
    </location>
</feature>
<dbReference type="AlphaFoldDB" id="A0AAD4LRS1"/>
<dbReference type="GO" id="GO:0051087">
    <property type="term" value="F:protein-folding chaperone binding"/>
    <property type="evidence" value="ECO:0007669"/>
    <property type="project" value="InterPro"/>
</dbReference>